<dbReference type="InterPro" id="IPR012337">
    <property type="entry name" value="RNaseH-like_sf"/>
</dbReference>
<dbReference type="SUPFAM" id="SSF53098">
    <property type="entry name" value="Ribonuclease H-like"/>
    <property type="match status" value="1"/>
</dbReference>
<proteinExistence type="predicted"/>
<evidence type="ECO:0000313" key="3">
    <source>
        <dbReference type="EnsemblMetazoa" id="XP_030849856"/>
    </source>
</evidence>
<dbReference type="Gene3D" id="3.30.420.10">
    <property type="entry name" value="Ribonuclease H-like superfamily/Ribonuclease H"/>
    <property type="match status" value="1"/>
</dbReference>
<feature type="region of interest" description="Disordered" evidence="1">
    <location>
        <begin position="1"/>
        <end position="27"/>
    </location>
</feature>
<dbReference type="PROSITE" id="PS50994">
    <property type="entry name" value="INTEGRASE"/>
    <property type="match status" value="1"/>
</dbReference>
<dbReference type="GO" id="GO:0015074">
    <property type="term" value="P:DNA integration"/>
    <property type="evidence" value="ECO:0007669"/>
    <property type="project" value="InterPro"/>
</dbReference>
<dbReference type="InParanoid" id="A0A7M7PEC9"/>
<evidence type="ECO:0000259" key="2">
    <source>
        <dbReference type="PROSITE" id="PS50994"/>
    </source>
</evidence>
<dbReference type="OMA" id="ITNDDIC"/>
<dbReference type="InterPro" id="IPR043128">
    <property type="entry name" value="Rev_trsase/Diguanyl_cyclase"/>
</dbReference>
<accession>A0A7M7PEC9</accession>
<dbReference type="Gene3D" id="3.10.10.10">
    <property type="entry name" value="HIV Type 1 Reverse Transcriptase, subunit A, domain 1"/>
    <property type="match status" value="1"/>
</dbReference>
<dbReference type="Pfam" id="PF05380">
    <property type="entry name" value="Peptidase_A17"/>
    <property type="match status" value="1"/>
</dbReference>
<name>A0A7M7PEC9_STRPU</name>
<feature type="compositionally biased region" description="Basic and acidic residues" evidence="1">
    <location>
        <begin position="233"/>
        <end position="245"/>
    </location>
</feature>
<dbReference type="InterPro" id="IPR001584">
    <property type="entry name" value="Integrase_cat-core"/>
</dbReference>
<dbReference type="SUPFAM" id="SSF56672">
    <property type="entry name" value="DNA/RNA polymerases"/>
    <property type="match status" value="1"/>
</dbReference>
<dbReference type="GO" id="GO:0003676">
    <property type="term" value="F:nucleic acid binding"/>
    <property type="evidence" value="ECO:0007669"/>
    <property type="project" value="InterPro"/>
</dbReference>
<organism evidence="3 4">
    <name type="scientific">Strongylocentrotus purpuratus</name>
    <name type="common">Purple sea urchin</name>
    <dbReference type="NCBI Taxonomy" id="7668"/>
    <lineage>
        <taxon>Eukaryota</taxon>
        <taxon>Metazoa</taxon>
        <taxon>Echinodermata</taxon>
        <taxon>Eleutherozoa</taxon>
        <taxon>Echinozoa</taxon>
        <taxon>Echinoidea</taxon>
        <taxon>Euechinoidea</taxon>
        <taxon>Echinacea</taxon>
        <taxon>Camarodonta</taxon>
        <taxon>Echinidea</taxon>
        <taxon>Strongylocentrotidae</taxon>
        <taxon>Strongylocentrotus</taxon>
    </lineage>
</organism>
<reference evidence="4" key="1">
    <citation type="submission" date="2015-02" db="EMBL/GenBank/DDBJ databases">
        <title>Genome sequencing for Strongylocentrotus purpuratus.</title>
        <authorList>
            <person name="Murali S."/>
            <person name="Liu Y."/>
            <person name="Vee V."/>
            <person name="English A."/>
            <person name="Wang M."/>
            <person name="Skinner E."/>
            <person name="Han Y."/>
            <person name="Muzny D.M."/>
            <person name="Worley K.C."/>
            <person name="Gibbs R.A."/>
        </authorList>
    </citation>
    <scope>NUCLEOTIDE SEQUENCE</scope>
</reference>
<dbReference type="InterPro" id="IPR000477">
    <property type="entry name" value="RT_dom"/>
</dbReference>
<dbReference type="CDD" id="cd01644">
    <property type="entry name" value="RT_pepA17"/>
    <property type="match status" value="1"/>
</dbReference>
<dbReference type="KEGG" id="spu:115927748"/>
<dbReference type="Pfam" id="PF03564">
    <property type="entry name" value="DUF1759"/>
    <property type="match status" value="1"/>
</dbReference>
<keyword evidence="4" id="KW-1185">Reference proteome</keyword>
<dbReference type="Pfam" id="PF00078">
    <property type="entry name" value="RVT_1"/>
    <property type="match status" value="1"/>
</dbReference>
<dbReference type="Pfam" id="PF18701">
    <property type="entry name" value="DUF5641"/>
    <property type="match status" value="1"/>
</dbReference>
<evidence type="ECO:0000313" key="4">
    <source>
        <dbReference type="Proteomes" id="UP000007110"/>
    </source>
</evidence>
<dbReference type="Proteomes" id="UP000007110">
    <property type="component" value="Unassembled WGS sequence"/>
</dbReference>
<dbReference type="InterPro" id="IPR005312">
    <property type="entry name" value="DUF1759"/>
</dbReference>
<evidence type="ECO:0000256" key="1">
    <source>
        <dbReference type="SAM" id="MobiDB-lite"/>
    </source>
</evidence>
<dbReference type="RefSeq" id="XP_030849856.1">
    <property type="nucleotide sequence ID" value="XM_030993996.1"/>
</dbReference>
<dbReference type="GeneID" id="115927748"/>
<protein>
    <recommendedName>
        <fullName evidence="2">Integrase catalytic domain-containing protein</fullName>
    </recommendedName>
</protein>
<dbReference type="PANTHER" id="PTHR47331:SF5">
    <property type="entry name" value="RIBONUCLEASE H"/>
    <property type="match status" value="1"/>
</dbReference>
<dbReference type="SMART" id="SM00343">
    <property type="entry name" value="ZnF_C2HC"/>
    <property type="match status" value="2"/>
</dbReference>
<feature type="domain" description="Integrase catalytic" evidence="2">
    <location>
        <begin position="1587"/>
        <end position="1776"/>
    </location>
</feature>
<dbReference type="OrthoDB" id="10051210at2759"/>
<dbReference type="EnsemblMetazoa" id="XM_030993996">
    <property type="protein sequence ID" value="XP_030849856"/>
    <property type="gene ID" value="LOC115927748"/>
</dbReference>
<reference evidence="3" key="2">
    <citation type="submission" date="2021-01" db="UniProtKB">
        <authorList>
            <consortium name="EnsemblMetazoa"/>
        </authorList>
    </citation>
    <scope>IDENTIFICATION</scope>
</reference>
<feature type="compositionally biased region" description="Basic and acidic residues" evidence="1">
    <location>
        <begin position="1"/>
        <end position="14"/>
    </location>
</feature>
<dbReference type="InterPro" id="IPR001878">
    <property type="entry name" value="Znf_CCHC"/>
</dbReference>
<dbReference type="Gene3D" id="3.30.70.270">
    <property type="match status" value="1"/>
</dbReference>
<feature type="region of interest" description="Disordered" evidence="1">
    <location>
        <begin position="579"/>
        <end position="602"/>
    </location>
</feature>
<dbReference type="InterPro" id="IPR008042">
    <property type="entry name" value="Retrotrans_Pao"/>
</dbReference>
<dbReference type="InterPro" id="IPR036397">
    <property type="entry name" value="RNaseH_sf"/>
</dbReference>
<dbReference type="PANTHER" id="PTHR47331">
    <property type="entry name" value="PHD-TYPE DOMAIN-CONTAINING PROTEIN"/>
    <property type="match status" value="1"/>
</dbReference>
<dbReference type="InterPro" id="IPR040676">
    <property type="entry name" value="DUF5641"/>
</dbReference>
<dbReference type="InterPro" id="IPR043502">
    <property type="entry name" value="DNA/RNA_pol_sf"/>
</dbReference>
<feature type="region of interest" description="Disordered" evidence="1">
    <location>
        <begin position="162"/>
        <end position="255"/>
    </location>
</feature>
<dbReference type="GO" id="GO:0008270">
    <property type="term" value="F:zinc ion binding"/>
    <property type="evidence" value="ECO:0007669"/>
    <property type="project" value="InterPro"/>
</dbReference>
<feature type="compositionally biased region" description="Basic and acidic residues" evidence="1">
    <location>
        <begin position="579"/>
        <end position="598"/>
    </location>
</feature>
<sequence length="1906" mass="215446">MADSRKSSRERQPTEKMAALQASEESKTERKFFKMYGSLKATVKAARTIIKTETEEGPIKQQISILEAGERELMETYEILRRHKVPIREATTRMDRANAMVRDSLNALKEVLGSLEGPFDAEDRKQIAKEFLKQAYASSVFSSILSEMDQGVETSQLRGATPVIDIDSNPGQPVESRNTPSLLPQDKMYPGVGVNQPPEGIQEQAAEPPAKTSSPSPQDEMGPEFRAGQLHDSLPDSHVEPRDKTPLQPPQTTSVDVQGLCKALADNMYHTRLPMPVPRTFSGDPLEFVEFDKGFKTLIENRGIPPTEMLYYLKQYLTGPAREAVEGSFFGDSKEAYDGAWRCLRQRYGHPFNIQQAFRKKLSAWPKISSKDAIGLQKFADYLKSCDDAMPYVTGLQVLNDCYENQKMIAKLPDWLISSWNRVVSNELEGGSYPSFSKFVKFVAKEARIANNPISSLGALKSEDSQRESSPKTFKIKREARNKGSALAVNTKESAKGKNIPNQVKKAPKPCCLCSETGHKSEDCDKFLAKPLSERRKFVQENHVCFGCLQKGHFSKACKQRLKCSTCGKRHPTALHEENPMIREDNAHKSEGASKDRATSCQVRSGKQASTSMIVPVWVAAEQAPSSEILTYALLDTQSDSSFILDEVAQALNAKQQPIRLKLSTMTSSSNIDCSVTSSILVRGMMSPSQLKIGKCYTRDFIPTDREHIPSRSTAEKWTHLQDVAREMPALQRCEVGLLIGYNCPRALTPRQVVTGSDVEPFAIRTDLGWSIVGFAEEENAMDFSSQCGRVSTREIPFPKPKEIIGLLEADFAEDKSPDKACSQNDLQFLKHLETNIVQCEDGHLQMPLPFKTRPNLPSNKRLATVRFEHLHRKLKKDEAYRNYTSFMTDIINGGFAEQVETKAPPGETNYIPHHGVYHPMKKKMRIVFDCSAKYGGTCLNDHLLKGPDMINSLVGVLCRFRKHNVAVLCDVEKMFFQFRVAEDDRDLLRFLWFQDNDINKEPVDYRMNVHLFGAASSPGCANYGLKYLARHCSNEFPLASRFVERSFYVDDGLVSVSSEEEAIQLANEARQLCSKGGLRLHKFVSNSKAVLESLPKSERASDVTDSNLDFEDQVERALGIVWNVATDAFCFRISLKEKPMTRRGILSIVASLHDPLGFVAPVVLDGKRILQEMCRSGLGWDDPVPENLQSRWEQWCKEIPQLEELRIPRCYHPAEFGDPVTVQLHHFSDASKSGYGQCSYLRLVNQKGEVHCCLIFGKSRVAPTKVVTIPRLELTAAVVSAKVHSMLKEELEYHDAEDFFWTDSQVVLGYIHNDARRFHTFVANRVQLIRDRTSPDQWHYVSTDQNPADHASRGLSVSQLGSTNWFQGPSFLWEKDFAVGSISPTLAVGDPEVRATNLSTTTHSEPLNLLSRLTRISSWKMMIKVLARLRMVVKGARQGSLVRERKDAELFILRLVQQEAYPEEIKALTSDKTVKTTSTIHDLDPIILDGIMRVKGRLGELSTEVAHPVILPKRSPITRAIIRHFHEDIKHQGRGMTQNHLRANGFWIVNGSKVVAEVLRKCVSCRRLRRPQEEQKMANLPRDRVEPSAPFTNVGMDCFGPFFVRRGRSDIKRYGLIFTCLCSRGIHIEMLDDMTTDVFINALRCFIAIRGAVRQIRCDQGSNFVGARNELQSALREMTSDQVNTYLADQQCEFVFNAPHSSHAGGVWERQIRTVRSVLRATIDLCPGRLTDSALRTLFYEAMAIVNSRPLTVTNMNDPSADAPLTPNHLLTLKRTVPLPPPRQFVKEDVYTRKAWRRVQFLLEQFWSRWRREYLLGLQRRQKWTMPRRNLQVGDIVLLNDDEAPRMKWPIAMVAEATPDEDGLVRRVQVRVGTKDLDNKGRPNKKLAEYWRPVQLVLLLEKVPP</sequence>
<feature type="compositionally biased region" description="Polar residues" evidence="1">
    <location>
        <begin position="169"/>
        <end position="182"/>
    </location>
</feature>